<keyword evidence="4" id="KW-1185">Reference proteome</keyword>
<dbReference type="Pfam" id="PF21722">
    <property type="entry name" value="Gly_rich_2"/>
    <property type="match status" value="1"/>
</dbReference>
<name>A0AAD3NWS0_9RHOB</name>
<proteinExistence type="predicted"/>
<feature type="compositionally biased region" description="Gly residues" evidence="1">
    <location>
        <begin position="199"/>
        <end position="210"/>
    </location>
</feature>
<accession>A0AAD3NWS0</accession>
<dbReference type="EMBL" id="BSFH01000016">
    <property type="protein sequence ID" value="GLK63357.1"/>
    <property type="molecule type" value="Genomic_DNA"/>
</dbReference>
<reference evidence="3" key="1">
    <citation type="journal article" date="2014" name="Int. J. Syst. Evol. Microbiol.">
        <title>Complete genome sequence of Corynebacterium casei LMG S-19264T (=DSM 44701T), isolated from a smear-ripened cheese.</title>
        <authorList>
            <consortium name="US DOE Joint Genome Institute (JGI-PGF)"/>
            <person name="Walter F."/>
            <person name="Albersmeier A."/>
            <person name="Kalinowski J."/>
            <person name="Ruckert C."/>
        </authorList>
    </citation>
    <scope>NUCLEOTIDE SEQUENCE</scope>
    <source>
        <strain evidence="3">VKM B-2222</strain>
    </source>
</reference>
<evidence type="ECO:0000256" key="1">
    <source>
        <dbReference type="SAM" id="MobiDB-lite"/>
    </source>
</evidence>
<organism evidence="3 4">
    <name type="scientific">Paracoccus kondratievae</name>
    <dbReference type="NCBI Taxonomy" id="135740"/>
    <lineage>
        <taxon>Bacteria</taxon>
        <taxon>Pseudomonadati</taxon>
        <taxon>Pseudomonadota</taxon>
        <taxon>Alphaproteobacteria</taxon>
        <taxon>Rhodobacterales</taxon>
        <taxon>Paracoccaceae</taxon>
        <taxon>Paracoccus</taxon>
    </lineage>
</organism>
<evidence type="ECO:0000313" key="3">
    <source>
        <dbReference type="EMBL" id="GLK63357.1"/>
    </source>
</evidence>
<sequence>MPKLDLTRARRIKTAAGKVSALKGAGFAWRLPTLTVTDGQITPFTRNGVDYIEVMFRQSGGFTLSADAPVRYSLWSGAASGGSINKNGHGSGGGGAGWYAAGADLPAGSYEVTIGAGGVGSDLRGNDGSPSSLSGPLSITVPGGGGGGSASKVSNAPGGPGGNGGGGSGDAGTNWPGGAGDPGYDGGSGRNSATISERAGGGGGGAGGPGQDAALGAPGAGGPGILLDWIAIPITAGIGGSGSLGTAGGTSPNMTNACGSHGIYGASSGNGGDGFMAMVVCADEVIVEVAA</sequence>
<feature type="compositionally biased region" description="Low complexity" evidence="1">
    <location>
        <begin position="128"/>
        <end position="138"/>
    </location>
</feature>
<dbReference type="AlphaFoldDB" id="A0AAD3NWS0"/>
<gene>
    <name evidence="3" type="ORF">GCM10017635_08270</name>
</gene>
<feature type="domain" description="Glycine-rich" evidence="2">
    <location>
        <begin position="68"/>
        <end position="274"/>
    </location>
</feature>
<protein>
    <recommendedName>
        <fullName evidence="2">Glycine-rich domain-containing protein</fullName>
    </recommendedName>
</protein>
<dbReference type="InterPro" id="IPR049304">
    <property type="entry name" value="Gly_rich_dom"/>
</dbReference>
<evidence type="ECO:0000313" key="4">
    <source>
        <dbReference type="Proteomes" id="UP001143349"/>
    </source>
</evidence>
<comment type="caution">
    <text evidence="3">The sequence shown here is derived from an EMBL/GenBank/DDBJ whole genome shotgun (WGS) entry which is preliminary data.</text>
</comment>
<feature type="region of interest" description="Disordered" evidence="1">
    <location>
        <begin position="121"/>
        <end position="216"/>
    </location>
</feature>
<dbReference type="Proteomes" id="UP001143349">
    <property type="component" value="Unassembled WGS sequence"/>
</dbReference>
<reference evidence="3" key="2">
    <citation type="submission" date="2023-01" db="EMBL/GenBank/DDBJ databases">
        <authorList>
            <person name="Sun Q."/>
            <person name="Evtushenko L."/>
        </authorList>
    </citation>
    <scope>NUCLEOTIDE SEQUENCE</scope>
    <source>
        <strain evidence="3">VKM B-2222</strain>
    </source>
</reference>
<feature type="compositionally biased region" description="Gly residues" evidence="1">
    <location>
        <begin position="158"/>
        <end position="189"/>
    </location>
</feature>
<dbReference type="RefSeq" id="WP_271179249.1">
    <property type="nucleotide sequence ID" value="NZ_BSFH01000016.1"/>
</dbReference>
<evidence type="ECO:0000259" key="2">
    <source>
        <dbReference type="Pfam" id="PF21722"/>
    </source>
</evidence>